<dbReference type="GO" id="GO:0008233">
    <property type="term" value="F:peptidase activity"/>
    <property type="evidence" value="ECO:0007669"/>
    <property type="project" value="UniProtKB-KW"/>
</dbReference>
<dbReference type="Proteomes" id="UP001595858">
    <property type="component" value="Unassembled WGS sequence"/>
</dbReference>
<dbReference type="PROSITE" id="PS51903">
    <property type="entry name" value="CLP_R"/>
    <property type="match status" value="1"/>
</dbReference>
<feature type="domain" description="Clp R" evidence="2">
    <location>
        <begin position="36"/>
        <end position="202"/>
    </location>
</feature>
<evidence type="ECO:0000256" key="1">
    <source>
        <dbReference type="PROSITE-ProRule" id="PRU01251"/>
    </source>
</evidence>
<accession>A0ABV9SRB8</accession>
<dbReference type="PANTHER" id="PTHR47016:SF5">
    <property type="entry name" value="CLP DOMAIN SUPERFAMILY PROTEIN"/>
    <property type="match status" value="1"/>
</dbReference>
<protein>
    <submittedName>
        <fullName evidence="3">Clp protease N-terminal domain-containing protein</fullName>
    </submittedName>
</protein>
<dbReference type="GO" id="GO:0006508">
    <property type="term" value="P:proteolysis"/>
    <property type="evidence" value="ECO:0007669"/>
    <property type="project" value="UniProtKB-KW"/>
</dbReference>
<proteinExistence type="predicted"/>
<dbReference type="Pfam" id="PF02861">
    <property type="entry name" value="Clp_N"/>
    <property type="match status" value="2"/>
</dbReference>
<organism evidence="3 4">
    <name type="scientific">Streptomonospora arabica</name>
    <dbReference type="NCBI Taxonomy" id="412417"/>
    <lineage>
        <taxon>Bacteria</taxon>
        <taxon>Bacillati</taxon>
        <taxon>Actinomycetota</taxon>
        <taxon>Actinomycetes</taxon>
        <taxon>Streptosporangiales</taxon>
        <taxon>Nocardiopsidaceae</taxon>
        <taxon>Streptomonospora</taxon>
    </lineage>
</organism>
<keyword evidence="4" id="KW-1185">Reference proteome</keyword>
<reference evidence="4" key="1">
    <citation type="journal article" date="2019" name="Int. J. Syst. Evol. Microbiol.">
        <title>The Global Catalogue of Microorganisms (GCM) 10K type strain sequencing project: providing services to taxonomists for standard genome sequencing and annotation.</title>
        <authorList>
            <consortium name="The Broad Institute Genomics Platform"/>
            <consortium name="The Broad Institute Genome Sequencing Center for Infectious Disease"/>
            <person name="Wu L."/>
            <person name="Ma J."/>
        </authorList>
    </citation>
    <scope>NUCLEOTIDE SEQUENCE [LARGE SCALE GENOMIC DNA]</scope>
    <source>
        <strain evidence="4">CGMCC 4.7304</strain>
    </source>
</reference>
<dbReference type="InterPro" id="IPR036628">
    <property type="entry name" value="Clp_N_dom_sf"/>
</dbReference>
<evidence type="ECO:0000313" key="4">
    <source>
        <dbReference type="Proteomes" id="UP001595858"/>
    </source>
</evidence>
<evidence type="ECO:0000313" key="3">
    <source>
        <dbReference type="EMBL" id="MFC4868877.1"/>
    </source>
</evidence>
<dbReference type="InterPro" id="IPR004176">
    <property type="entry name" value="Clp_R_N"/>
</dbReference>
<gene>
    <name evidence="3" type="ORF">ACFPCZ_19760</name>
</gene>
<name>A0ABV9SRB8_9ACTN</name>
<evidence type="ECO:0000259" key="2">
    <source>
        <dbReference type="PROSITE" id="PS51903"/>
    </source>
</evidence>
<sequence>MSTSIDTAVASTYVDNRAGDTARRTTVLERQAEEMFERFTRDARDVVIQSQEEVRAAGCDRIGTEHLLLGILAEPTGAGHRALHEHGADSESLRGAVRLLATPKADGTAATPGAGSGRRGRGLLRRLRDSVSGGHLPLSQRAKQALEQSLRAALENDAKSINSGHILLGVLRVPDATAHRVLADAAIDPGALRTTATAFASGSDSTS</sequence>
<dbReference type="PANTHER" id="PTHR47016">
    <property type="entry name" value="ATP-DEPENDENT CLP PROTEASE ATP-BINDING SUBUNIT CLPT1, CHLOROPLASTIC"/>
    <property type="match status" value="1"/>
</dbReference>
<dbReference type="InterPro" id="IPR044217">
    <property type="entry name" value="CLPT1/2"/>
</dbReference>
<dbReference type="RefSeq" id="WP_344147543.1">
    <property type="nucleotide sequence ID" value="NZ_BAAAQI010000021.1"/>
</dbReference>
<comment type="caution">
    <text evidence="3">The sequence shown here is derived from an EMBL/GenBank/DDBJ whole genome shotgun (WGS) entry which is preliminary data.</text>
</comment>
<keyword evidence="1" id="KW-0677">Repeat</keyword>
<dbReference type="Gene3D" id="1.10.1780.10">
    <property type="entry name" value="Clp, N-terminal domain"/>
    <property type="match status" value="1"/>
</dbReference>
<dbReference type="EMBL" id="JBHSIY010000021">
    <property type="protein sequence ID" value="MFC4868877.1"/>
    <property type="molecule type" value="Genomic_DNA"/>
</dbReference>
<dbReference type="SUPFAM" id="SSF81923">
    <property type="entry name" value="Double Clp-N motif"/>
    <property type="match status" value="2"/>
</dbReference>
<keyword evidence="3" id="KW-0378">Hydrolase</keyword>
<keyword evidence="3" id="KW-0645">Protease</keyword>